<dbReference type="EMBL" id="JACHJY010000013">
    <property type="protein sequence ID" value="MBB4986487.1"/>
    <property type="molecule type" value="Genomic_DNA"/>
</dbReference>
<name>A0A7W7U945_9ACTN</name>
<accession>A0A7W7U945</accession>
<dbReference type="InterPro" id="IPR036390">
    <property type="entry name" value="WH_DNA-bd_sf"/>
</dbReference>
<protein>
    <submittedName>
        <fullName evidence="2">Putative ArsR family transcriptional regulator</fullName>
    </submittedName>
</protein>
<dbReference type="CDD" id="cd00090">
    <property type="entry name" value="HTH_ARSR"/>
    <property type="match status" value="1"/>
</dbReference>
<proteinExistence type="predicted"/>
<dbReference type="AlphaFoldDB" id="A0A7W7U945"/>
<dbReference type="SUPFAM" id="SSF46785">
    <property type="entry name" value="Winged helix' DNA-binding domain"/>
    <property type="match status" value="1"/>
</dbReference>
<reference evidence="2 3" key="1">
    <citation type="submission" date="2020-08" db="EMBL/GenBank/DDBJ databases">
        <title>Genomic Encyclopedia of Type Strains, Phase III (KMG-III): the genomes of soil and plant-associated and newly described type strains.</title>
        <authorList>
            <person name="Whitman W."/>
        </authorList>
    </citation>
    <scope>NUCLEOTIDE SEQUENCE [LARGE SCALE GENOMIC DNA]</scope>
    <source>
        <strain evidence="2 3">SFB5A</strain>
    </source>
</reference>
<dbReference type="InterPro" id="IPR036388">
    <property type="entry name" value="WH-like_DNA-bd_sf"/>
</dbReference>
<dbReference type="Gene3D" id="1.10.10.10">
    <property type="entry name" value="Winged helix-like DNA-binding domain superfamily/Winged helix DNA-binding domain"/>
    <property type="match status" value="1"/>
</dbReference>
<dbReference type="Proteomes" id="UP000582643">
    <property type="component" value="Unassembled WGS sequence"/>
</dbReference>
<evidence type="ECO:0000313" key="2">
    <source>
        <dbReference type="EMBL" id="MBB4986487.1"/>
    </source>
</evidence>
<feature type="region of interest" description="Disordered" evidence="1">
    <location>
        <begin position="1"/>
        <end position="21"/>
    </location>
</feature>
<dbReference type="InterPro" id="IPR011991">
    <property type="entry name" value="ArsR-like_HTH"/>
</dbReference>
<keyword evidence="3" id="KW-1185">Reference proteome</keyword>
<feature type="region of interest" description="Disordered" evidence="1">
    <location>
        <begin position="233"/>
        <end position="256"/>
    </location>
</feature>
<dbReference type="Pfam" id="PF12840">
    <property type="entry name" value="HTH_20"/>
    <property type="match status" value="1"/>
</dbReference>
<evidence type="ECO:0000256" key="1">
    <source>
        <dbReference type="SAM" id="MobiDB-lite"/>
    </source>
</evidence>
<organism evidence="2 3">
    <name type="scientific">Streptomyces nymphaeiformis</name>
    <dbReference type="NCBI Taxonomy" id="2663842"/>
    <lineage>
        <taxon>Bacteria</taxon>
        <taxon>Bacillati</taxon>
        <taxon>Actinomycetota</taxon>
        <taxon>Actinomycetes</taxon>
        <taxon>Kitasatosporales</taxon>
        <taxon>Streptomycetaceae</taxon>
        <taxon>Streptomyces</taxon>
    </lineage>
</organism>
<evidence type="ECO:0000313" key="3">
    <source>
        <dbReference type="Proteomes" id="UP000582643"/>
    </source>
</evidence>
<sequence>MDTPKEVAEADVREPGPHDADVSAVAALDEPTRRRLYDHVVRESAPVSRDEAAAALGLARKTAAFHLDRLADESLLDVVYERRSGRSGPGAGRPAKLYRRSAKQVTVNLPDRRYELAGRLLAQAVEESDATGEPVRRVLHRKAEELGTQLGEQSRTDVFALLERYGFEPHREDGAVTLANCPFHALAQDHTETVCGMNLHLLRGVLRGIAETNFEACLAPGPGRCCVRLRPQAEETPQPAAEHPLRPAAEEPTPTG</sequence>
<gene>
    <name evidence="2" type="ORF">GGE06_007455</name>
</gene>
<comment type="caution">
    <text evidence="2">The sequence shown here is derived from an EMBL/GenBank/DDBJ whole genome shotgun (WGS) entry which is preliminary data.</text>
</comment>